<dbReference type="AlphaFoldDB" id="A0A0A8XRB1"/>
<name>A0A0A8XRB1_ARUDO</name>
<dbReference type="EMBL" id="GBRH01281421">
    <property type="protein sequence ID" value="JAD16474.1"/>
    <property type="molecule type" value="Transcribed_RNA"/>
</dbReference>
<reference evidence="1" key="1">
    <citation type="submission" date="2014-09" db="EMBL/GenBank/DDBJ databases">
        <authorList>
            <person name="Magalhaes I.L.F."/>
            <person name="Oliveira U."/>
            <person name="Santos F.R."/>
            <person name="Vidigal T.H.D.A."/>
            <person name="Brescovit A.D."/>
            <person name="Santos A.J."/>
        </authorList>
    </citation>
    <scope>NUCLEOTIDE SEQUENCE</scope>
    <source>
        <tissue evidence="1">Shoot tissue taken approximately 20 cm above the soil surface</tissue>
    </source>
</reference>
<reference evidence="1" key="2">
    <citation type="journal article" date="2015" name="Data Brief">
        <title>Shoot transcriptome of the giant reed, Arundo donax.</title>
        <authorList>
            <person name="Barrero R.A."/>
            <person name="Guerrero F.D."/>
            <person name="Moolhuijzen P."/>
            <person name="Goolsby J.A."/>
            <person name="Tidwell J."/>
            <person name="Bellgard S.E."/>
            <person name="Bellgard M.I."/>
        </authorList>
    </citation>
    <scope>NUCLEOTIDE SEQUENCE</scope>
    <source>
        <tissue evidence="1">Shoot tissue taken approximately 20 cm above the soil surface</tissue>
    </source>
</reference>
<proteinExistence type="predicted"/>
<sequence>MQPKKKKVPQTFHPFRLKKLASAFFRNSRAPIHGKPQPFHPQEFTMTGQRTKQPHKKKNGREIICLLSATSSEKSSDNL</sequence>
<organism evidence="1">
    <name type="scientific">Arundo donax</name>
    <name type="common">Giant reed</name>
    <name type="synonym">Donax arundinaceus</name>
    <dbReference type="NCBI Taxonomy" id="35708"/>
    <lineage>
        <taxon>Eukaryota</taxon>
        <taxon>Viridiplantae</taxon>
        <taxon>Streptophyta</taxon>
        <taxon>Embryophyta</taxon>
        <taxon>Tracheophyta</taxon>
        <taxon>Spermatophyta</taxon>
        <taxon>Magnoliopsida</taxon>
        <taxon>Liliopsida</taxon>
        <taxon>Poales</taxon>
        <taxon>Poaceae</taxon>
        <taxon>PACMAD clade</taxon>
        <taxon>Arundinoideae</taxon>
        <taxon>Arundineae</taxon>
        <taxon>Arundo</taxon>
    </lineage>
</organism>
<accession>A0A0A8XRB1</accession>
<evidence type="ECO:0000313" key="1">
    <source>
        <dbReference type="EMBL" id="JAD16474.1"/>
    </source>
</evidence>
<protein>
    <submittedName>
        <fullName evidence="1">Uncharacterized protein</fullName>
    </submittedName>
</protein>